<dbReference type="InterPro" id="IPR028883">
    <property type="entry name" value="tRNA_aden_deaminase"/>
</dbReference>
<proteinExistence type="inferred from homology"/>
<dbReference type="InterPro" id="IPR058535">
    <property type="entry name" value="MafB19-deam"/>
</dbReference>
<accession>A0A1H9SMU7</accession>
<dbReference type="GO" id="GO:0002100">
    <property type="term" value="P:tRNA wobble adenosine to inosine editing"/>
    <property type="evidence" value="ECO:0007669"/>
    <property type="project" value="UniProtKB-UniRule"/>
</dbReference>
<evidence type="ECO:0000256" key="4">
    <source>
        <dbReference type="ARBA" id="ARBA00022723"/>
    </source>
</evidence>
<comment type="catalytic activity">
    <reaction evidence="7 8">
        <text>adenosine(34) in tRNA + H2O + H(+) = inosine(34) in tRNA + NH4(+)</text>
        <dbReference type="Rhea" id="RHEA:43168"/>
        <dbReference type="Rhea" id="RHEA-COMP:10373"/>
        <dbReference type="Rhea" id="RHEA-COMP:10374"/>
        <dbReference type="ChEBI" id="CHEBI:15377"/>
        <dbReference type="ChEBI" id="CHEBI:15378"/>
        <dbReference type="ChEBI" id="CHEBI:28938"/>
        <dbReference type="ChEBI" id="CHEBI:74411"/>
        <dbReference type="ChEBI" id="CHEBI:82852"/>
        <dbReference type="EC" id="3.5.4.33"/>
    </reaction>
</comment>
<keyword evidence="5 8" id="KW-0378">Hydrolase</keyword>
<feature type="binding site" evidence="8">
    <location>
        <position position="87"/>
    </location>
    <ligand>
        <name>Zn(2+)</name>
        <dbReference type="ChEBI" id="CHEBI:29105"/>
        <note>catalytic</note>
    </ligand>
</feature>
<evidence type="ECO:0000256" key="6">
    <source>
        <dbReference type="ARBA" id="ARBA00022833"/>
    </source>
</evidence>
<comment type="subunit">
    <text evidence="2 8">Homodimer.</text>
</comment>
<evidence type="ECO:0000256" key="3">
    <source>
        <dbReference type="ARBA" id="ARBA00022694"/>
    </source>
</evidence>
<evidence type="ECO:0000256" key="7">
    <source>
        <dbReference type="ARBA" id="ARBA00048045"/>
    </source>
</evidence>
<dbReference type="PANTHER" id="PTHR11079:SF202">
    <property type="entry name" value="TRNA-SPECIFIC ADENOSINE DEAMINASE"/>
    <property type="match status" value="1"/>
</dbReference>
<dbReference type="InterPro" id="IPR002125">
    <property type="entry name" value="CMP_dCMP_dom"/>
</dbReference>
<keyword evidence="3 8" id="KW-0819">tRNA processing</keyword>
<dbReference type="Pfam" id="PF14437">
    <property type="entry name" value="MafB19-deam"/>
    <property type="match status" value="1"/>
</dbReference>
<evidence type="ECO:0000256" key="2">
    <source>
        <dbReference type="ARBA" id="ARBA00011738"/>
    </source>
</evidence>
<dbReference type="STRING" id="142588.SAMN04488559_10839"/>
<dbReference type="Proteomes" id="UP000198948">
    <property type="component" value="Unassembled WGS sequence"/>
</dbReference>
<sequence length="164" mass="18059">MDEVLLEKEKWMREAMKEAEIAASLGEVPIGAVVVKDHQIIGRGHNLREKTGDATAHAEVIAIRNACETLQGWRLEDAALYVTLEPCPMCSGAMILSRVAHVYYGATDPKGGCAGTLMNLLTDNRFNHQCQVEAGILATECGALLSSFFKELRQKRKQHHKPST</sequence>
<dbReference type="PROSITE" id="PS00903">
    <property type="entry name" value="CYT_DCMP_DEAMINASES_1"/>
    <property type="match status" value="1"/>
</dbReference>
<dbReference type="AlphaFoldDB" id="A0A1H9SMU7"/>
<evidence type="ECO:0000259" key="9">
    <source>
        <dbReference type="PROSITE" id="PS51747"/>
    </source>
</evidence>
<dbReference type="RefSeq" id="WP_092652000.1">
    <property type="nucleotide sequence ID" value="NZ_FOHA01000008.1"/>
</dbReference>
<dbReference type="EC" id="3.5.4.33" evidence="8"/>
<gene>
    <name evidence="8" type="primary">tadA</name>
    <name evidence="10" type="ORF">SAMN04488559_10839</name>
</gene>
<dbReference type="InterPro" id="IPR016193">
    <property type="entry name" value="Cytidine_deaminase-like"/>
</dbReference>
<dbReference type="OrthoDB" id="9802676at2"/>
<comment type="similarity">
    <text evidence="1">Belongs to the cytidine and deoxycytidylate deaminase family. ADAT2 subfamily.</text>
</comment>
<dbReference type="NCBIfam" id="NF008113">
    <property type="entry name" value="PRK10860.1"/>
    <property type="match status" value="1"/>
</dbReference>
<keyword evidence="6 8" id="KW-0862">Zinc</keyword>
<comment type="function">
    <text evidence="8">Catalyzes the deamination of adenosine to inosine at the wobble position 34 of tRNA(Arg2).</text>
</comment>
<feature type="binding site" evidence="8">
    <location>
        <position position="90"/>
    </location>
    <ligand>
        <name>Zn(2+)</name>
        <dbReference type="ChEBI" id="CHEBI:29105"/>
        <note>catalytic</note>
    </ligand>
</feature>
<dbReference type="FunFam" id="3.40.140.10:FF:000005">
    <property type="entry name" value="tRNA-specific adenosine deaminase"/>
    <property type="match status" value="1"/>
</dbReference>
<keyword evidence="11" id="KW-1185">Reference proteome</keyword>
<evidence type="ECO:0000313" key="11">
    <source>
        <dbReference type="Proteomes" id="UP000198948"/>
    </source>
</evidence>
<dbReference type="EMBL" id="FOHA01000008">
    <property type="protein sequence ID" value="SER86306.1"/>
    <property type="molecule type" value="Genomic_DNA"/>
</dbReference>
<dbReference type="GO" id="GO:0052717">
    <property type="term" value="F:tRNA-specific adenosine-34 deaminase activity"/>
    <property type="evidence" value="ECO:0007669"/>
    <property type="project" value="UniProtKB-UniRule"/>
</dbReference>
<dbReference type="HAMAP" id="MF_00972">
    <property type="entry name" value="tRNA_aden_deaminase"/>
    <property type="match status" value="1"/>
</dbReference>
<dbReference type="GO" id="GO:0008270">
    <property type="term" value="F:zinc ion binding"/>
    <property type="evidence" value="ECO:0007669"/>
    <property type="project" value="UniProtKB-UniRule"/>
</dbReference>
<name>A0A1H9SMU7_9LACT</name>
<feature type="domain" description="CMP/dCMP-type deaminase" evidence="9">
    <location>
        <begin position="6"/>
        <end position="124"/>
    </location>
</feature>
<dbReference type="SUPFAM" id="SSF53927">
    <property type="entry name" value="Cytidine deaminase-like"/>
    <property type="match status" value="1"/>
</dbReference>
<dbReference type="InterPro" id="IPR016192">
    <property type="entry name" value="APOBEC/CMP_deaminase_Zn-bd"/>
</dbReference>
<comment type="cofactor">
    <cofactor evidence="8">
        <name>Zn(2+)</name>
        <dbReference type="ChEBI" id="CHEBI:29105"/>
    </cofactor>
    <text evidence="8">Binds 1 zinc ion per subunit.</text>
</comment>
<dbReference type="CDD" id="cd01285">
    <property type="entry name" value="nucleoside_deaminase"/>
    <property type="match status" value="1"/>
</dbReference>
<organism evidence="10 11">
    <name type="scientific">Isobaculum melis</name>
    <dbReference type="NCBI Taxonomy" id="142588"/>
    <lineage>
        <taxon>Bacteria</taxon>
        <taxon>Bacillati</taxon>
        <taxon>Bacillota</taxon>
        <taxon>Bacilli</taxon>
        <taxon>Lactobacillales</taxon>
        <taxon>Carnobacteriaceae</taxon>
        <taxon>Isobaculum</taxon>
    </lineage>
</organism>
<dbReference type="Gene3D" id="3.40.140.10">
    <property type="entry name" value="Cytidine Deaminase, domain 2"/>
    <property type="match status" value="1"/>
</dbReference>
<reference evidence="10 11" key="1">
    <citation type="submission" date="2016-10" db="EMBL/GenBank/DDBJ databases">
        <authorList>
            <person name="de Groot N.N."/>
        </authorList>
    </citation>
    <scope>NUCLEOTIDE SEQUENCE [LARGE SCALE GENOMIC DNA]</scope>
    <source>
        <strain evidence="10 11">DSM 13760</strain>
    </source>
</reference>
<dbReference type="PROSITE" id="PS51747">
    <property type="entry name" value="CYT_DCMP_DEAMINASES_2"/>
    <property type="match status" value="1"/>
</dbReference>
<evidence type="ECO:0000256" key="1">
    <source>
        <dbReference type="ARBA" id="ARBA00010669"/>
    </source>
</evidence>
<evidence type="ECO:0000256" key="5">
    <source>
        <dbReference type="ARBA" id="ARBA00022801"/>
    </source>
</evidence>
<evidence type="ECO:0000256" key="8">
    <source>
        <dbReference type="HAMAP-Rule" id="MF_00972"/>
    </source>
</evidence>
<feature type="binding site" evidence="8">
    <location>
        <position position="57"/>
    </location>
    <ligand>
        <name>Zn(2+)</name>
        <dbReference type="ChEBI" id="CHEBI:29105"/>
        <note>catalytic</note>
    </ligand>
</feature>
<evidence type="ECO:0000313" key="10">
    <source>
        <dbReference type="EMBL" id="SER86306.1"/>
    </source>
</evidence>
<dbReference type="PANTHER" id="PTHR11079">
    <property type="entry name" value="CYTOSINE DEAMINASE FAMILY MEMBER"/>
    <property type="match status" value="1"/>
</dbReference>
<keyword evidence="4 8" id="KW-0479">Metal-binding</keyword>
<protein>
    <recommendedName>
        <fullName evidence="8">tRNA-specific adenosine deaminase</fullName>
        <ecNumber evidence="8">3.5.4.33</ecNumber>
    </recommendedName>
</protein>
<feature type="active site" description="Proton donor" evidence="8">
    <location>
        <position position="59"/>
    </location>
</feature>